<feature type="site" description="Cleavage; by autolysis" evidence="3">
    <location>
        <begin position="225"/>
        <end position="226"/>
    </location>
</feature>
<dbReference type="CDD" id="cd04701">
    <property type="entry name" value="Asparaginase_2"/>
    <property type="match status" value="1"/>
</dbReference>
<proteinExistence type="predicted"/>
<gene>
    <name evidence="4" type="ORF">TWF718_009953</name>
</gene>
<reference evidence="4 5" key="1">
    <citation type="submission" date="2019-10" db="EMBL/GenBank/DDBJ databases">
        <authorList>
            <person name="Palmer J.M."/>
        </authorList>
    </citation>
    <scope>NUCLEOTIDE SEQUENCE [LARGE SCALE GENOMIC DNA]</scope>
    <source>
        <strain evidence="4 5">TWF718</strain>
    </source>
</reference>
<name>A0AAN8MXN0_9PEZI</name>
<feature type="binding site" evidence="2">
    <location>
        <begin position="254"/>
        <end position="257"/>
    </location>
    <ligand>
        <name>substrate</name>
    </ligand>
</feature>
<dbReference type="PANTHER" id="PTHR10188:SF43">
    <property type="entry name" value="ASPARAGINASE (EUROFUNG)"/>
    <property type="match status" value="1"/>
</dbReference>
<dbReference type="Proteomes" id="UP001313282">
    <property type="component" value="Unassembled WGS sequence"/>
</dbReference>
<dbReference type="InterPro" id="IPR000246">
    <property type="entry name" value="Peptidase_T2"/>
</dbReference>
<dbReference type="PANTHER" id="PTHR10188">
    <property type="entry name" value="L-ASPARAGINASE"/>
    <property type="match status" value="1"/>
</dbReference>
<comment type="caution">
    <text evidence="4">The sequence shown here is derived from an EMBL/GenBank/DDBJ whole genome shotgun (WGS) entry which is preliminary data.</text>
</comment>
<evidence type="ECO:0000256" key="2">
    <source>
        <dbReference type="PIRSR" id="PIRSR600246-2"/>
    </source>
</evidence>
<evidence type="ECO:0008006" key="6">
    <source>
        <dbReference type="Google" id="ProtNLM"/>
    </source>
</evidence>
<evidence type="ECO:0000313" key="5">
    <source>
        <dbReference type="Proteomes" id="UP001313282"/>
    </source>
</evidence>
<evidence type="ECO:0000313" key="4">
    <source>
        <dbReference type="EMBL" id="KAK6337169.1"/>
    </source>
</evidence>
<evidence type="ECO:0000256" key="3">
    <source>
        <dbReference type="PIRSR" id="PIRSR600246-3"/>
    </source>
</evidence>
<dbReference type="EMBL" id="JAVHNR010000007">
    <property type="protein sequence ID" value="KAK6337169.1"/>
    <property type="molecule type" value="Genomic_DNA"/>
</dbReference>
<dbReference type="SUPFAM" id="SSF56235">
    <property type="entry name" value="N-terminal nucleophile aminohydrolases (Ntn hydrolases)"/>
    <property type="match status" value="1"/>
</dbReference>
<protein>
    <recommendedName>
        <fullName evidence="6">Asparaginase</fullName>
    </recommendedName>
</protein>
<sequence>MAELDSPMGRAQPRIVIHGGAGNINRNNLSPVSRHVYLASLSRILSTVHPKLVSGQLSALDAAVLAVQLLENDPLFNAGKGAVFTLDGTNELEASVMVSKGQHKRCASGFLLKHVKNPVLFARELLLRDNPAVERGRQHNCLSGEYAEKLAEKWGLELVDEKYFFTEKRWQQHLQDLQRGQGGEEKTFEELYVGVDVSEKELESGGKEEEEEEQLIWLDEYLPQGTVGCVVLDSNGLIAAATSTGGLTNKVPGRIGDTPTPGAGFWAEEWEVEKPQSTANNISIIASCLPFSSTPAKPTKSHRAVGLSGTGNGDYFLRLAACHNITSRCRFGGKSLKQAAREVCGRGGEMERAGEGRNNFDGAVIGIDEEGEVVMEMNCGGCFRGTVDLEGRVLVAAYADEPLEEWAKIML</sequence>
<evidence type="ECO:0000256" key="1">
    <source>
        <dbReference type="PIRSR" id="PIRSR600246-1"/>
    </source>
</evidence>
<keyword evidence="5" id="KW-1185">Reference proteome</keyword>
<dbReference type="InterPro" id="IPR029055">
    <property type="entry name" value="Ntn_hydrolases_N"/>
</dbReference>
<feature type="active site" description="Nucleophile" evidence="1">
    <location>
        <position position="226"/>
    </location>
</feature>
<dbReference type="GO" id="GO:0005737">
    <property type="term" value="C:cytoplasm"/>
    <property type="evidence" value="ECO:0007669"/>
    <property type="project" value="TreeGrafter"/>
</dbReference>
<dbReference type="Pfam" id="PF01112">
    <property type="entry name" value="Asparaginase_2"/>
    <property type="match status" value="2"/>
</dbReference>
<dbReference type="GO" id="GO:0016787">
    <property type="term" value="F:hydrolase activity"/>
    <property type="evidence" value="ECO:0007669"/>
    <property type="project" value="InterPro"/>
</dbReference>
<accession>A0AAN8MXN0</accession>
<organism evidence="4 5">
    <name type="scientific">Orbilia javanica</name>
    <dbReference type="NCBI Taxonomy" id="47235"/>
    <lineage>
        <taxon>Eukaryota</taxon>
        <taxon>Fungi</taxon>
        <taxon>Dikarya</taxon>
        <taxon>Ascomycota</taxon>
        <taxon>Pezizomycotina</taxon>
        <taxon>Orbiliomycetes</taxon>
        <taxon>Orbiliales</taxon>
        <taxon>Orbiliaceae</taxon>
        <taxon>Orbilia</taxon>
    </lineage>
</organism>
<dbReference type="Gene3D" id="3.60.20.30">
    <property type="entry name" value="(Glycosyl)asparaginase"/>
    <property type="match status" value="1"/>
</dbReference>
<dbReference type="AlphaFoldDB" id="A0AAN8MXN0"/>
<feature type="binding site" evidence="2">
    <location>
        <begin position="310"/>
        <end position="313"/>
    </location>
    <ligand>
        <name>substrate</name>
    </ligand>
</feature>